<dbReference type="InterPro" id="IPR036779">
    <property type="entry name" value="LysM_dom_sf"/>
</dbReference>
<name>A0A6G8AYP3_9LACO</name>
<dbReference type="RefSeq" id="WP_166009405.1">
    <property type="nucleotide sequence ID" value="NZ_CP049888.1"/>
</dbReference>
<dbReference type="InterPro" id="IPR048494">
    <property type="entry name" value="Dit-like_N"/>
</dbReference>
<dbReference type="InterPro" id="IPR018392">
    <property type="entry name" value="LysM"/>
</dbReference>
<dbReference type="Pfam" id="PF01476">
    <property type="entry name" value="LysM"/>
    <property type="match status" value="1"/>
</dbReference>
<dbReference type="KEGG" id="wco:G7084_01535"/>
<keyword evidence="3" id="KW-1185">Reference proteome</keyword>
<dbReference type="AlphaFoldDB" id="A0A6G8AYP3"/>
<organism evidence="2 3">
    <name type="scientific">Weissella coleopterorum</name>
    <dbReference type="NCBI Taxonomy" id="2714949"/>
    <lineage>
        <taxon>Bacteria</taxon>
        <taxon>Bacillati</taxon>
        <taxon>Bacillota</taxon>
        <taxon>Bacilli</taxon>
        <taxon>Lactobacillales</taxon>
        <taxon>Lactobacillaceae</taxon>
        <taxon>Weissella</taxon>
    </lineage>
</organism>
<dbReference type="Gene3D" id="3.10.350.10">
    <property type="entry name" value="LysM domain"/>
    <property type="match status" value="1"/>
</dbReference>
<sequence length="186" mass="21482">MAYLKNSKGQKIEIMVESENESVEMNVSTHPIETGSPITDHVQANNKIFSFTGLIMGRDQSEVDNRYIQLLWWSQEGEELQYHGAIRHDNVIISHLSKTYDEGGFANAVKFEIELTALYKVNLNWVKNKNYGKKQATPNDGVWVTVVPGNTYWGWWQQYGTSIDQLRSWNHWPDRQIPVGVRARVK</sequence>
<accession>A0A6G8AYP3</accession>
<feature type="domain" description="LysM" evidence="1">
    <location>
        <begin position="142"/>
        <end position="186"/>
    </location>
</feature>
<dbReference type="Pfam" id="PF21821">
    <property type="entry name" value="Dit_like"/>
    <property type="match status" value="1"/>
</dbReference>
<proteinExistence type="predicted"/>
<gene>
    <name evidence="2" type="ORF">G7084_01535</name>
</gene>
<dbReference type="Proteomes" id="UP000500741">
    <property type="component" value="Chromosome"/>
</dbReference>
<reference evidence="2 3" key="1">
    <citation type="submission" date="2020-03" db="EMBL/GenBank/DDBJ databases">
        <title>Weissella sp. nov., isolated from Cybister lewisianus.</title>
        <authorList>
            <person name="Hyun D.-W."/>
            <person name="Bae J.-W."/>
        </authorList>
    </citation>
    <scope>NUCLEOTIDE SEQUENCE [LARGE SCALE GENOMIC DNA]</scope>
    <source>
        <strain evidence="2 3">HDW19</strain>
    </source>
</reference>
<dbReference type="PROSITE" id="PS51782">
    <property type="entry name" value="LYSM"/>
    <property type="match status" value="1"/>
</dbReference>
<evidence type="ECO:0000259" key="1">
    <source>
        <dbReference type="PROSITE" id="PS51782"/>
    </source>
</evidence>
<dbReference type="EMBL" id="CP049888">
    <property type="protein sequence ID" value="QIL50117.1"/>
    <property type="molecule type" value="Genomic_DNA"/>
</dbReference>
<dbReference type="SUPFAM" id="SSF54106">
    <property type="entry name" value="LysM domain"/>
    <property type="match status" value="1"/>
</dbReference>
<evidence type="ECO:0000313" key="2">
    <source>
        <dbReference type="EMBL" id="QIL50117.1"/>
    </source>
</evidence>
<protein>
    <submittedName>
        <fullName evidence="2">LysM peptidoglycan-binding domain-containing protein</fullName>
    </submittedName>
</protein>
<evidence type="ECO:0000313" key="3">
    <source>
        <dbReference type="Proteomes" id="UP000500741"/>
    </source>
</evidence>
<dbReference type="CDD" id="cd00118">
    <property type="entry name" value="LysM"/>
    <property type="match status" value="1"/>
</dbReference>